<dbReference type="Proteomes" id="UP000231134">
    <property type="component" value="Unassembled WGS sequence"/>
</dbReference>
<dbReference type="SUPFAM" id="SSF109755">
    <property type="entry name" value="PhoU-like"/>
    <property type="match status" value="1"/>
</dbReference>
<dbReference type="RefSeq" id="WP_100424709.1">
    <property type="nucleotide sequence ID" value="NZ_JAQXKX010000049.1"/>
</dbReference>
<dbReference type="Gene3D" id="1.20.58.220">
    <property type="entry name" value="Phosphate transport system protein phou homolog 2, domain 2"/>
    <property type="match status" value="1"/>
</dbReference>
<dbReference type="GO" id="GO:0005436">
    <property type="term" value="F:sodium:phosphate symporter activity"/>
    <property type="evidence" value="ECO:0007669"/>
    <property type="project" value="InterPro"/>
</dbReference>
<dbReference type="Pfam" id="PF02690">
    <property type="entry name" value="Na_Pi_cotrans"/>
    <property type="match status" value="2"/>
</dbReference>
<dbReference type="AlphaFoldDB" id="A0A2M9A4J7"/>
<evidence type="ECO:0000256" key="3">
    <source>
        <dbReference type="ARBA" id="ARBA00022692"/>
    </source>
</evidence>
<dbReference type="GO" id="GO:0005886">
    <property type="term" value="C:plasma membrane"/>
    <property type="evidence" value="ECO:0007669"/>
    <property type="project" value="UniProtKB-SubCell"/>
</dbReference>
<dbReference type="InterPro" id="IPR003841">
    <property type="entry name" value="Na/Pi_transpt"/>
</dbReference>
<comment type="subcellular location">
    <subcellularLocation>
        <location evidence="1">Cell membrane</location>
        <topology evidence="1">Multi-pass membrane protein</topology>
    </subcellularLocation>
</comment>
<keyword evidence="3 6" id="KW-0812">Transmembrane</keyword>
<dbReference type="PANTHER" id="PTHR10010:SF46">
    <property type="entry name" value="SODIUM-DEPENDENT PHOSPHATE TRANSPORT PROTEIN 2B"/>
    <property type="match status" value="1"/>
</dbReference>
<dbReference type="EMBL" id="PGEX01000001">
    <property type="protein sequence ID" value="PJJ40640.1"/>
    <property type="molecule type" value="Genomic_DNA"/>
</dbReference>
<sequence>MLFSQIAQCVIFLIGGAGIFLLGLRFLSMGLQTIAGPTLQKLISKVTNHCVLGILVGMGVTCLVQSSAVTMAMVIGFVNAGIMQLSQTLGVIMGANIGTTITGWVLVLHMDQYGMPLAGACALVYCFAKKERIKYSALALLGVGLVFVGLAAMKVSLAPVSNNQDFLNALAVFNANNILSICACILVGFLMATIMQSSSASLGVTIVLASQGLIGFNTAAALVLGQNIGCTISALMIAANTSRHARRAAFFHLFFNIFGVVWVTLLFEPTIAGMRWFLHTAFGMANPDDPKNVTLAIALYHTTFNIVNTLVVLPFTGKIPALLDKFFPNKVVPKHAVVTKLDPALIKSPFAAITQSAREMNMMNDTVRDMLKDLRLVLEGKADKKIVERIFEAEEKLDMAQTEVISFLTGLLSTSVSKSIANDAERQLRMSDDLETASDYVTQALKLCLRLRDHNVAFDKLHQESLISLHDAVSELADDVAVVLNDSHDVHTLAAIRRQGHEITEQVRDSRAKHWGHVAEVSEDPLLTTTFTDLLGTYRKIKEHLVTATHALGSEIIDDGSR</sequence>
<keyword evidence="2" id="KW-1003">Cell membrane</keyword>
<comment type="caution">
    <text evidence="7">The sequence shown here is derived from an EMBL/GenBank/DDBJ whole genome shotgun (WGS) entry which is preliminary data.</text>
</comment>
<evidence type="ECO:0000313" key="8">
    <source>
        <dbReference type="Proteomes" id="UP000231134"/>
    </source>
</evidence>
<keyword evidence="5 6" id="KW-0472">Membrane</keyword>
<dbReference type="InterPro" id="IPR038078">
    <property type="entry name" value="PhoU-like_sf"/>
</dbReference>
<proteinExistence type="predicted"/>
<reference evidence="7 8" key="1">
    <citation type="submission" date="2017-11" db="EMBL/GenBank/DDBJ databases">
        <title>Animal gut microbial communities from fecal samples from Wisconsin, USA.</title>
        <authorList>
            <person name="Neumann A."/>
        </authorList>
    </citation>
    <scope>NUCLEOTIDE SEQUENCE [LARGE SCALE GENOMIC DNA]</scope>
    <source>
        <strain evidence="7 8">UWS3</strain>
    </source>
</reference>
<feature type="transmembrane region" description="Helical" evidence="6">
    <location>
        <begin position="89"/>
        <end position="107"/>
    </location>
</feature>
<organism evidence="7 8">
    <name type="scientific">Hallerella succinigenes</name>
    <dbReference type="NCBI Taxonomy" id="1896222"/>
    <lineage>
        <taxon>Bacteria</taxon>
        <taxon>Pseudomonadati</taxon>
        <taxon>Fibrobacterota</taxon>
        <taxon>Fibrobacteria</taxon>
        <taxon>Fibrobacterales</taxon>
        <taxon>Fibrobacteraceae</taxon>
        <taxon>Hallerella</taxon>
    </lineage>
</organism>
<feature type="transmembrane region" description="Helical" evidence="6">
    <location>
        <begin position="169"/>
        <end position="192"/>
    </location>
</feature>
<dbReference type="NCBIfam" id="TIGR00704">
    <property type="entry name" value="NaPi_cotrn_rel"/>
    <property type="match status" value="1"/>
</dbReference>
<feature type="transmembrane region" description="Helical" evidence="6">
    <location>
        <begin position="249"/>
        <end position="267"/>
    </location>
</feature>
<dbReference type="InterPro" id="IPR004633">
    <property type="entry name" value="NaPi_cotrn-rel/YqeW-like"/>
</dbReference>
<dbReference type="OrthoDB" id="9808394at2"/>
<name>A0A2M9A4J7_9BACT</name>
<dbReference type="PANTHER" id="PTHR10010">
    <property type="entry name" value="SOLUTE CARRIER FAMILY 34 SODIUM PHOSPHATE , MEMBER 2-RELATED"/>
    <property type="match status" value="1"/>
</dbReference>
<dbReference type="NCBIfam" id="NF037997">
    <property type="entry name" value="Na_Pi_symport"/>
    <property type="match status" value="1"/>
</dbReference>
<gene>
    <name evidence="7" type="ORF">BGX16_0573</name>
</gene>
<feature type="transmembrane region" description="Helical" evidence="6">
    <location>
        <begin position="135"/>
        <end position="157"/>
    </location>
</feature>
<feature type="transmembrane region" description="Helical" evidence="6">
    <location>
        <begin position="9"/>
        <end position="31"/>
    </location>
</feature>
<dbReference type="GO" id="GO:0044341">
    <property type="term" value="P:sodium-dependent phosphate transport"/>
    <property type="evidence" value="ECO:0007669"/>
    <property type="project" value="InterPro"/>
</dbReference>
<feature type="transmembrane region" description="Helical" evidence="6">
    <location>
        <begin position="51"/>
        <end position="77"/>
    </location>
</feature>
<keyword evidence="8" id="KW-1185">Reference proteome</keyword>
<evidence type="ECO:0000313" key="7">
    <source>
        <dbReference type="EMBL" id="PJJ40640.1"/>
    </source>
</evidence>
<evidence type="ECO:0000256" key="5">
    <source>
        <dbReference type="ARBA" id="ARBA00023136"/>
    </source>
</evidence>
<evidence type="ECO:0000256" key="4">
    <source>
        <dbReference type="ARBA" id="ARBA00022989"/>
    </source>
</evidence>
<keyword evidence="4 6" id="KW-1133">Transmembrane helix</keyword>
<evidence type="ECO:0000256" key="1">
    <source>
        <dbReference type="ARBA" id="ARBA00004651"/>
    </source>
</evidence>
<feature type="transmembrane region" description="Helical" evidence="6">
    <location>
        <begin position="213"/>
        <end position="237"/>
    </location>
</feature>
<evidence type="ECO:0000256" key="6">
    <source>
        <dbReference type="SAM" id="Phobius"/>
    </source>
</evidence>
<evidence type="ECO:0000256" key="2">
    <source>
        <dbReference type="ARBA" id="ARBA00022475"/>
    </source>
</evidence>
<protein>
    <submittedName>
        <fullName evidence="7">Phosphate:Na+ symporter</fullName>
    </submittedName>
</protein>
<accession>A0A2M9A4J7</accession>